<evidence type="ECO:0000259" key="1">
    <source>
        <dbReference type="Pfam" id="PF01458"/>
    </source>
</evidence>
<name>T1AFP3_9ZZZZ</name>
<reference evidence="2" key="2">
    <citation type="journal article" date="2014" name="ISME J.">
        <title>Microbial stratification in low pH oxic and suboxic macroscopic growths along an acid mine drainage.</title>
        <authorList>
            <person name="Mendez-Garcia C."/>
            <person name="Mesa V."/>
            <person name="Sprenger R.R."/>
            <person name="Richter M."/>
            <person name="Diez M.S."/>
            <person name="Solano J."/>
            <person name="Bargiela R."/>
            <person name="Golyshina O.V."/>
            <person name="Manteca A."/>
            <person name="Ramos J.L."/>
            <person name="Gallego J.R."/>
            <person name="Llorente I."/>
            <person name="Martins Dos Santos V.A."/>
            <person name="Jensen O.N."/>
            <person name="Pelaez A.I."/>
            <person name="Sanchez J."/>
            <person name="Ferrer M."/>
        </authorList>
    </citation>
    <scope>NUCLEOTIDE SEQUENCE</scope>
</reference>
<dbReference type="Pfam" id="PF01458">
    <property type="entry name" value="SUFBD_core"/>
    <property type="match status" value="1"/>
</dbReference>
<comment type="caution">
    <text evidence="2">The sequence shown here is derived from an EMBL/GenBank/DDBJ whole genome shotgun (WGS) entry which is preliminary data.</text>
</comment>
<dbReference type="InterPro" id="IPR000825">
    <property type="entry name" value="SUF_FeS_clus_asmbl_SufBD_core"/>
</dbReference>
<dbReference type="PANTHER" id="PTHR43575:SF1">
    <property type="entry name" value="PROTEIN ABCI7, CHLOROPLASTIC"/>
    <property type="match status" value="1"/>
</dbReference>
<organism evidence="2">
    <name type="scientific">mine drainage metagenome</name>
    <dbReference type="NCBI Taxonomy" id="410659"/>
    <lineage>
        <taxon>unclassified sequences</taxon>
        <taxon>metagenomes</taxon>
        <taxon>ecological metagenomes</taxon>
    </lineage>
</organism>
<sequence>HLRRADPGREGAQKTNAYVQNRNLLLSPTAKADSNPTLEILANDVRCTHGTTAGRVDDDQLFYCQSRGIPEEAARRLVVEGFFADVIDFFPDGPLREDARRGVLESLQEMIRSGALTAGSGPG</sequence>
<dbReference type="GO" id="GO:0016226">
    <property type="term" value="P:iron-sulfur cluster assembly"/>
    <property type="evidence" value="ECO:0007669"/>
    <property type="project" value="InterPro"/>
</dbReference>
<dbReference type="InterPro" id="IPR037284">
    <property type="entry name" value="SUF_FeS_clus_asmbl_SufBD_sf"/>
</dbReference>
<evidence type="ECO:0000313" key="2">
    <source>
        <dbReference type="EMBL" id="EQD59321.1"/>
    </source>
</evidence>
<protein>
    <submittedName>
        <fullName evidence="2">SUF system FeS cluster assembly, SufBD</fullName>
    </submittedName>
</protein>
<reference evidence="2" key="1">
    <citation type="submission" date="2013-08" db="EMBL/GenBank/DDBJ databases">
        <authorList>
            <person name="Mendez C."/>
            <person name="Richter M."/>
            <person name="Ferrer M."/>
            <person name="Sanchez J."/>
        </authorList>
    </citation>
    <scope>NUCLEOTIDE SEQUENCE</scope>
</reference>
<feature type="non-terminal residue" evidence="2">
    <location>
        <position position="1"/>
    </location>
</feature>
<feature type="domain" description="SUF system FeS cluster assembly SufBD core" evidence="1">
    <location>
        <begin position="9"/>
        <end position="82"/>
    </location>
</feature>
<gene>
    <name evidence="2" type="ORF">B1B_08253</name>
</gene>
<dbReference type="InterPro" id="IPR055346">
    <property type="entry name" value="Fe-S_cluster_assembly_SufBD"/>
</dbReference>
<proteinExistence type="predicted"/>
<dbReference type="PANTHER" id="PTHR43575">
    <property type="entry name" value="PROTEIN ABCI7, CHLOROPLASTIC"/>
    <property type="match status" value="1"/>
</dbReference>
<dbReference type="SUPFAM" id="SSF101960">
    <property type="entry name" value="Stabilizer of iron transporter SufD"/>
    <property type="match status" value="1"/>
</dbReference>
<accession>T1AFP3</accession>
<dbReference type="EMBL" id="AUZY01005370">
    <property type="protein sequence ID" value="EQD59321.1"/>
    <property type="molecule type" value="Genomic_DNA"/>
</dbReference>
<dbReference type="AlphaFoldDB" id="T1AFP3"/>